<dbReference type="RefSeq" id="WP_202954163.1">
    <property type="nucleotide sequence ID" value="NZ_JAPCID010000013.1"/>
</dbReference>
<protein>
    <submittedName>
        <fullName evidence="2">CHAP domain-containing protein</fullName>
    </submittedName>
</protein>
<gene>
    <name evidence="2" type="ORF">OJ962_11290</name>
</gene>
<keyword evidence="3" id="KW-1185">Reference proteome</keyword>
<sequence>MHELRTGDTGEAVRLHQEHLNARLRAHRDTPIEVDGELGPITLEQTAYAAWFLGALDGTVEKVRGGLITVGVQEIVADPKVRNAQQRERARARRDVHFGNLRERAYKVAEGLVGVMEIGGNNAGPMVSKIIVANGGAGPEPWCGDFVAYCYRNAGSQGVDRVWASVRQLGLDPDVHQTPDPERGDLVRFSFDHVGLFVRRVDANTIETIEGNTGASGAVSDSRRGGDGVYRKHRAASLVTDYLRVER</sequence>
<dbReference type="InterPro" id="IPR007921">
    <property type="entry name" value="CHAP_dom"/>
</dbReference>
<comment type="caution">
    <text evidence="2">The sequence shown here is derived from an EMBL/GenBank/DDBJ whole genome shotgun (WGS) entry which is preliminary data.</text>
</comment>
<evidence type="ECO:0000313" key="2">
    <source>
        <dbReference type="EMBL" id="MDA0138087.1"/>
    </source>
</evidence>
<organism evidence="2 3">
    <name type="scientific">Solirubrobacter deserti</name>
    <dbReference type="NCBI Taxonomy" id="2282478"/>
    <lineage>
        <taxon>Bacteria</taxon>
        <taxon>Bacillati</taxon>
        <taxon>Actinomycetota</taxon>
        <taxon>Thermoleophilia</taxon>
        <taxon>Solirubrobacterales</taxon>
        <taxon>Solirubrobacteraceae</taxon>
        <taxon>Solirubrobacter</taxon>
    </lineage>
</organism>
<feature type="domain" description="Peptidase C51" evidence="1">
    <location>
        <begin position="140"/>
        <end position="212"/>
    </location>
</feature>
<dbReference type="EMBL" id="JAPCID010000013">
    <property type="protein sequence ID" value="MDA0138087.1"/>
    <property type="molecule type" value="Genomic_DNA"/>
</dbReference>
<evidence type="ECO:0000313" key="3">
    <source>
        <dbReference type="Proteomes" id="UP001147700"/>
    </source>
</evidence>
<evidence type="ECO:0000259" key="1">
    <source>
        <dbReference type="Pfam" id="PF05257"/>
    </source>
</evidence>
<accession>A0ABT4RHQ8</accession>
<dbReference type="Proteomes" id="UP001147700">
    <property type="component" value="Unassembled WGS sequence"/>
</dbReference>
<proteinExistence type="predicted"/>
<name>A0ABT4RHQ8_9ACTN</name>
<reference evidence="2" key="1">
    <citation type="submission" date="2022-10" db="EMBL/GenBank/DDBJ databases">
        <title>The WGS of Solirubrobacter sp. CPCC 204708.</title>
        <authorList>
            <person name="Jiang Z."/>
        </authorList>
    </citation>
    <scope>NUCLEOTIDE SEQUENCE</scope>
    <source>
        <strain evidence="2">CPCC 204708</strain>
    </source>
</reference>
<dbReference type="Pfam" id="PF05257">
    <property type="entry name" value="CHAP"/>
    <property type="match status" value="1"/>
</dbReference>